<keyword evidence="2" id="KW-0238">DNA-binding</keyword>
<dbReference type="EMBL" id="JAFLVR010000027">
    <property type="protein sequence ID" value="MBO0453004.1"/>
    <property type="molecule type" value="Genomic_DNA"/>
</dbReference>
<evidence type="ECO:0000313" key="7">
    <source>
        <dbReference type="Proteomes" id="UP000664495"/>
    </source>
</evidence>
<dbReference type="PROSITE" id="PS51464">
    <property type="entry name" value="SIS"/>
    <property type="match status" value="1"/>
</dbReference>
<evidence type="ECO:0000256" key="2">
    <source>
        <dbReference type="ARBA" id="ARBA00023125"/>
    </source>
</evidence>
<evidence type="ECO:0000256" key="3">
    <source>
        <dbReference type="ARBA" id="ARBA00023163"/>
    </source>
</evidence>
<dbReference type="PANTHER" id="PTHR30514">
    <property type="entry name" value="GLUCOKINASE"/>
    <property type="match status" value="1"/>
</dbReference>
<evidence type="ECO:0000259" key="4">
    <source>
        <dbReference type="PROSITE" id="PS51071"/>
    </source>
</evidence>
<evidence type="ECO:0000259" key="5">
    <source>
        <dbReference type="PROSITE" id="PS51464"/>
    </source>
</evidence>
<sequence>MLLHEKMETFPFSNSEKTVINYMLEEKVRIKKQTIKEIAAKNHTAPSTLIRIAKKLNFSGWNDFRDAYLDEVSYLNEHFKDVDANFPFTDRDDFSSIASKLMHLNNEAVQDTNHLIDQTNLYRAVKLLEKTEDIYIFATSGNLLIAQDFQLKMSRIKKKVSICTTEGEQLFAASNLRKDSCAIVISYSGETNSVIKLAEILYLNHVPIISITSIGESSLGKLANIQLRISTREKLYSKIANFAVNASICYLLDVLYGCFFSLHYQKNLNYKLAVADMVESNRTSTSDIIDEKRKRMTDD</sequence>
<dbReference type="Gene3D" id="1.10.10.10">
    <property type="entry name" value="Winged helix-like DNA-binding domain superfamily/Winged helix DNA-binding domain"/>
    <property type="match status" value="1"/>
</dbReference>
<dbReference type="InterPro" id="IPR000281">
    <property type="entry name" value="HTH_RpiR"/>
</dbReference>
<comment type="caution">
    <text evidence="6">The sequence shown here is derived from an EMBL/GenBank/DDBJ whole genome shotgun (WGS) entry which is preliminary data.</text>
</comment>
<dbReference type="Gene3D" id="3.40.50.10490">
    <property type="entry name" value="Glucose-6-phosphate isomerase like protein, domain 1"/>
    <property type="match status" value="1"/>
</dbReference>
<protein>
    <submittedName>
        <fullName evidence="6">MurR/RpiR family transcriptional regulator</fullName>
    </submittedName>
</protein>
<dbReference type="CDD" id="cd05013">
    <property type="entry name" value="SIS_RpiR"/>
    <property type="match status" value="1"/>
</dbReference>
<organism evidence="6 7">
    <name type="scientific">Candidatus Enterococcus murrayae</name>
    <dbReference type="NCBI Taxonomy" id="2815321"/>
    <lineage>
        <taxon>Bacteria</taxon>
        <taxon>Bacillati</taxon>
        <taxon>Bacillota</taxon>
        <taxon>Bacilli</taxon>
        <taxon>Lactobacillales</taxon>
        <taxon>Enterococcaceae</taxon>
        <taxon>Enterococcus</taxon>
    </lineage>
</organism>
<dbReference type="Proteomes" id="UP000664495">
    <property type="component" value="Unassembled WGS sequence"/>
</dbReference>
<dbReference type="InterPro" id="IPR009057">
    <property type="entry name" value="Homeodomain-like_sf"/>
</dbReference>
<evidence type="ECO:0000256" key="1">
    <source>
        <dbReference type="ARBA" id="ARBA00023015"/>
    </source>
</evidence>
<keyword evidence="3" id="KW-0804">Transcription</keyword>
<gene>
    <name evidence="6" type="ORF">JZO85_12025</name>
</gene>
<dbReference type="InterPro" id="IPR035472">
    <property type="entry name" value="RpiR-like_SIS"/>
</dbReference>
<dbReference type="InterPro" id="IPR001347">
    <property type="entry name" value="SIS_dom"/>
</dbReference>
<dbReference type="PANTHER" id="PTHR30514:SF1">
    <property type="entry name" value="HTH-TYPE TRANSCRIPTIONAL REGULATOR HEXR-RELATED"/>
    <property type="match status" value="1"/>
</dbReference>
<reference evidence="6 7" key="1">
    <citation type="submission" date="2021-03" db="EMBL/GenBank/DDBJ databases">
        <title>Enterococcal diversity collection.</title>
        <authorList>
            <person name="Gilmore M.S."/>
            <person name="Schwartzman J."/>
            <person name="Van Tyne D."/>
            <person name="Martin M."/>
            <person name="Earl A.M."/>
            <person name="Manson A.L."/>
            <person name="Straub T."/>
            <person name="Salamzade R."/>
            <person name="Saavedra J."/>
            <person name="Lebreton F."/>
            <person name="Prichula J."/>
            <person name="Schaufler K."/>
            <person name="Gaca A."/>
            <person name="Sgardioli B."/>
            <person name="Wagenaar J."/>
            <person name="Strong T."/>
        </authorList>
    </citation>
    <scope>NUCLEOTIDE SEQUENCE [LARGE SCALE GENOMIC DNA]</scope>
    <source>
        <strain evidence="6 7">MJM16</strain>
    </source>
</reference>
<dbReference type="InterPro" id="IPR046348">
    <property type="entry name" value="SIS_dom_sf"/>
</dbReference>
<dbReference type="Pfam" id="PF01380">
    <property type="entry name" value="SIS"/>
    <property type="match status" value="1"/>
</dbReference>
<dbReference type="SUPFAM" id="SSF53697">
    <property type="entry name" value="SIS domain"/>
    <property type="match status" value="1"/>
</dbReference>
<keyword evidence="1" id="KW-0805">Transcription regulation</keyword>
<dbReference type="SUPFAM" id="SSF46689">
    <property type="entry name" value="Homeodomain-like"/>
    <property type="match status" value="1"/>
</dbReference>
<keyword evidence="7" id="KW-1185">Reference proteome</keyword>
<dbReference type="RefSeq" id="WP_207108775.1">
    <property type="nucleotide sequence ID" value="NZ_JAFLVR010000027.1"/>
</dbReference>
<dbReference type="Pfam" id="PF01418">
    <property type="entry name" value="HTH_6"/>
    <property type="match status" value="1"/>
</dbReference>
<feature type="domain" description="HTH rpiR-type" evidence="4">
    <location>
        <begin position="1"/>
        <end position="75"/>
    </location>
</feature>
<evidence type="ECO:0000313" key="6">
    <source>
        <dbReference type="EMBL" id="MBO0453004.1"/>
    </source>
</evidence>
<feature type="domain" description="SIS" evidence="5">
    <location>
        <begin position="124"/>
        <end position="257"/>
    </location>
</feature>
<dbReference type="PROSITE" id="PS51071">
    <property type="entry name" value="HTH_RPIR"/>
    <property type="match status" value="1"/>
</dbReference>
<dbReference type="InterPro" id="IPR047640">
    <property type="entry name" value="RpiR-like"/>
</dbReference>
<proteinExistence type="predicted"/>
<name>A0ABS3HHU7_9ENTE</name>
<dbReference type="InterPro" id="IPR036388">
    <property type="entry name" value="WH-like_DNA-bd_sf"/>
</dbReference>
<accession>A0ABS3HHU7</accession>